<dbReference type="GO" id="GO:0050112">
    <property type="term" value="F:inositol 2-dehydrogenase (NAD+) activity"/>
    <property type="evidence" value="ECO:0007669"/>
    <property type="project" value="UniProtKB-EC"/>
</dbReference>
<dbReference type="Proteomes" id="UP000766570">
    <property type="component" value="Unassembled WGS sequence"/>
</dbReference>
<keyword evidence="7" id="KW-1185">Reference proteome</keyword>
<organism evidence="6 7">
    <name type="scientific">Paeniglutamicibacter psychrophenolicus</name>
    <dbReference type="NCBI Taxonomy" id="257454"/>
    <lineage>
        <taxon>Bacteria</taxon>
        <taxon>Bacillati</taxon>
        <taxon>Actinomycetota</taxon>
        <taxon>Actinomycetes</taxon>
        <taxon>Micrococcales</taxon>
        <taxon>Micrococcaceae</taxon>
        <taxon>Paeniglutamicibacter</taxon>
    </lineage>
</organism>
<dbReference type="PANTHER" id="PTHR42840:SF3">
    <property type="entry name" value="BINDING ROSSMANN FOLD OXIDOREDUCTASE, PUTATIVE (AFU_ORTHOLOGUE AFUA_2G10240)-RELATED"/>
    <property type="match status" value="1"/>
</dbReference>
<dbReference type="Pfam" id="PF01408">
    <property type="entry name" value="GFO_IDH_MocA"/>
    <property type="match status" value="1"/>
</dbReference>
<sequence length="362" mass="37391">MAYSPNTPPIPEPIRIAVIGCGWIGAFHARSLAGHLPGVRLEAVADPAPGAAAALAAELGIAKHTTDPADLFADPDVDGVLIAAPSAFHATLIAQAAAAGKHVFSEKPAGLDLVELEGALDAVDRAGVEFQIGFNRRFAADFAEAKNRINAGDIGSVQLMRSLTRDPGTAAGIGHAERIKPNTIFLETLIHDFDTLNWFNEGARVTEVRAMADALVEPSFKGGGLLDTAVVTLRYDNGAIAVAEASFSALYGYDVRGEVFGSAGMATAGNPVQLATGTFTAAGAQAPTERLNIELFAGAYRSELAHFAQLIAARNGHAEAPAVPTPGAQAARDALEIALACVESVRTGEAVRLVRETAGGAL</sequence>
<dbReference type="SUPFAM" id="SSF55347">
    <property type="entry name" value="Glyceraldehyde-3-phosphate dehydrogenase-like, C-terminal domain"/>
    <property type="match status" value="1"/>
</dbReference>
<comment type="similarity">
    <text evidence="1">Belongs to the Gfo/Idh/MocA family.</text>
</comment>
<dbReference type="EC" id="1.1.1.18" evidence="6"/>
<protein>
    <submittedName>
        <fullName evidence="6">Myo-inositol 2-dehydrogenase/D-chiro-inositol 1-dehydrogenase</fullName>
        <ecNumber evidence="6">1.1.1.18</ecNumber>
        <ecNumber evidence="6">1.1.1.369</ecNumber>
    </submittedName>
</protein>
<dbReference type="EMBL" id="JAGIOE010000001">
    <property type="protein sequence ID" value="MBP2376308.1"/>
    <property type="molecule type" value="Genomic_DNA"/>
</dbReference>
<dbReference type="PANTHER" id="PTHR42840">
    <property type="entry name" value="NAD(P)-BINDING ROSSMANN-FOLD SUPERFAMILY PROTEIN-RELATED"/>
    <property type="match status" value="1"/>
</dbReference>
<dbReference type="Pfam" id="PF22725">
    <property type="entry name" value="GFO_IDH_MocA_C3"/>
    <property type="match status" value="1"/>
</dbReference>
<evidence type="ECO:0000259" key="5">
    <source>
        <dbReference type="Pfam" id="PF22725"/>
    </source>
</evidence>
<evidence type="ECO:0000313" key="7">
    <source>
        <dbReference type="Proteomes" id="UP000766570"/>
    </source>
</evidence>
<reference evidence="6 7" key="1">
    <citation type="submission" date="2021-03" db="EMBL/GenBank/DDBJ databases">
        <title>Sequencing the genomes of 1000 actinobacteria strains.</title>
        <authorList>
            <person name="Klenk H.-P."/>
        </authorList>
    </citation>
    <scope>NUCLEOTIDE SEQUENCE [LARGE SCALE GENOMIC DNA]</scope>
    <source>
        <strain evidence="6 7">DSM 15454</strain>
    </source>
</reference>
<evidence type="ECO:0000256" key="1">
    <source>
        <dbReference type="ARBA" id="ARBA00010928"/>
    </source>
</evidence>
<dbReference type="Gene3D" id="3.40.50.720">
    <property type="entry name" value="NAD(P)-binding Rossmann-like Domain"/>
    <property type="match status" value="1"/>
</dbReference>
<proteinExistence type="inferred from homology"/>
<dbReference type="InterPro" id="IPR055170">
    <property type="entry name" value="GFO_IDH_MocA-like_dom"/>
</dbReference>
<gene>
    <name evidence="6" type="ORF">JOF46_004220</name>
</gene>
<evidence type="ECO:0000259" key="4">
    <source>
        <dbReference type="Pfam" id="PF01408"/>
    </source>
</evidence>
<evidence type="ECO:0000256" key="3">
    <source>
        <dbReference type="ARBA" id="ARBA00023027"/>
    </source>
</evidence>
<evidence type="ECO:0000256" key="2">
    <source>
        <dbReference type="ARBA" id="ARBA00023002"/>
    </source>
</evidence>
<dbReference type="Gene3D" id="3.30.360.10">
    <property type="entry name" value="Dihydrodipicolinate Reductase, domain 2"/>
    <property type="match status" value="1"/>
</dbReference>
<dbReference type="SUPFAM" id="SSF51735">
    <property type="entry name" value="NAD(P)-binding Rossmann-fold domains"/>
    <property type="match status" value="1"/>
</dbReference>
<feature type="domain" description="Gfo/Idh/MocA-like oxidoreductase N-terminal" evidence="4">
    <location>
        <begin position="14"/>
        <end position="134"/>
    </location>
</feature>
<keyword evidence="3" id="KW-0520">NAD</keyword>
<evidence type="ECO:0000313" key="6">
    <source>
        <dbReference type="EMBL" id="MBP2376308.1"/>
    </source>
</evidence>
<dbReference type="InterPro" id="IPR000683">
    <property type="entry name" value="Gfo/Idh/MocA-like_OxRdtase_N"/>
</dbReference>
<dbReference type="EC" id="1.1.1.369" evidence="6"/>
<dbReference type="InterPro" id="IPR036291">
    <property type="entry name" value="NAD(P)-bd_dom_sf"/>
</dbReference>
<accession>A0ABS4WJJ6</accession>
<feature type="domain" description="GFO/IDH/MocA-like oxidoreductase" evidence="5">
    <location>
        <begin position="142"/>
        <end position="266"/>
    </location>
</feature>
<keyword evidence="2 6" id="KW-0560">Oxidoreductase</keyword>
<name>A0ABS4WJJ6_9MICC</name>
<dbReference type="RefSeq" id="WP_209911117.1">
    <property type="nucleotide sequence ID" value="NZ_BAAAMI010000012.1"/>
</dbReference>
<comment type="caution">
    <text evidence="6">The sequence shown here is derived from an EMBL/GenBank/DDBJ whole genome shotgun (WGS) entry which is preliminary data.</text>
</comment>